<protein>
    <recommendedName>
        <fullName evidence="11">Glutathione hydrolase proenzyme</fullName>
        <ecNumber evidence="11">2.3.2.2</ecNumber>
        <ecNumber evidence="11">3.4.19.13</ecNumber>
    </recommendedName>
    <component>
        <recommendedName>
            <fullName evidence="11">Glutathione hydrolase large chain</fullName>
        </recommendedName>
    </component>
    <component>
        <recommendedName>
            <fullName evidence="11">Glutathione hydrolase small chain</fullName>
        </recommendedName>
    </component>
</protein>
<dbReference type="NCBIfam" id="TIGR00066">
    <property type="entry name" value="g_glut_trans"/>
    <property type="match status" value="1"/>
</dbReference>
<evidence type="ECO:0000256" key="5">
    <source>
        <dbReference type="ARBA" id="ARBA00022801"/>
    </source>
</evidence>
<keyword evidence="6 11" id="KW-0865">Zymogen</keyword>
<dbReference type="GO" id="GO:0006751">
    <property type="term" value="P:glutathione catabolic process"/>
    <property type="evidence" value="ECO:0007669"/>
    <property type="project" value="UniProtKB-UniRule"/>
</dbReference>
<feature type="binding site" evidence="10">
    <location>
        <position position="441"/>
    </location>
    <ligand>
        <name>L-glutamate</name>
        <dbReference type="ChEBI" id="CHEBI:29985"/>
    </ligand>
</feature>
<feature type="binding site" evidence="10">
    <location>
        <begin position="417"/>
        <end position="419"/>
    </location>
    <ligand>
        <name>L-glutamate</name>
        <dbReference type="ChEBI" id="CHEBI:29985"/>
    </ligand>
</feature>
<comment type="catalytic activity">
    <reaction evidence="2 11">
        <text>glutathione + H2O = L-cysteinylglycine + L-glutamate</text>
        <dbReference type="Rhea" id="RHEA:28807"/>
        <dbReference type="ChEBI" id="CHEBI:15377"/>
        <dbReference type="ChEBI" id="CHEBI:29985"/>
        <dbReference type="ChEBI" id="CHEBI:57925"/>
        <dbReference type="ChEBI" id="CHEBI:61694"/>
        <dbReference type="EC" id="3.4.19.13"/>
    </reaction>
</comment>
<evidence type="ECO:0000313" key="13">
    <source>
        <dbReference type="Proteomes" id="UP000702544"/>
    </source>
</evidence>
<dbReference type="PANTHER" id="PTHR43199">
    <property type="entry name" value="GLUTATHIONE HYDROLASE"/>
    <property type="match status" value="1"/>
</dbReference>
<evidence type="ECO:0000256" key="3">
    <source>
        <dbReference type="ARBA" id="ARBA00009381"/>
    </source>
</evidence>
<evidence type="ECO:0000256" key="9">
    <source>
        <dbReference type="PIRSR" id="PIRSR600101-1"/>
    </source>
</evidence>
<sequence>MSFRHVGRSFAVLGLLLSAPIGCTVPPQGGPAVTDTGTRINFPFDWEFRGHEPIGVGTQGMVVTADQRATQVGRDILQAGGNAVDAAVAVGFALAVVMPTAGNIGGGGFAVLRTGDGATAALDFRETAPALITPQHFLDVEGIPTNESRAGHLAVGVPGTVAGLYELHRRYGSMSWRDLLAPAIDLAENGFTVTAALHEALKGKESTLTQYGATRQVFFPGGEAPRVGSQFRQPMLARTLQEIASEGAAAFYRGAIAELIAQEMQRGGGLIRRDDLLAYEAKWRDPVTFDYRGHTIISMPPPSSGGVTMAEALNIVEGYDLRGLGFNSPESIHLLVEAFRRAFADRNYYLGDPDFVDMPIERLTSDEYALGQRASISRNRASNSESFNRVPVLREGANTTHYSIVDGAGNAIALTYTLNLSFGSGIVVPRAGFFLNNEIDDFTIRAGYPNYFGLIQSDANLVAPGKRPLSSMTPTIVLRPTGELLMVLGSPGGAKIITAVTQNIVNVIDFGMDARIAVDAPRVHHQLLPDELLYEMNGLDTQTRAVLLGMGHLVVPSDSYIGGVELIIRGPDGTLYGAADPRREDGRALGF</sequence>
<feature type="binding site" evidence="10">
    <location>
        <position position="493"/>
    </location>
    <ligand>
        <name>L-glutamate</name>
        <dbReference type="ChEBI" id="CHEBI:29985"/>
    </ligand>
</feature>
<evidence type="ECO:0000256" key="7">
    <source>
        <dbReference type="ARBA" id="ARBA00023315"/>
    </source>
</evidence>
<dbReference type="EMBL" id="JAACAK010000036">
    <property type="protein sequence ID" value="NIR74350.1"/>
    <property type="molecule type" value="Genomic_DNA"/>
</dbReference>
<keyword evidence="5 11" id="KW-0378">Hydrolase</keyword>
<dbReference type="InterPro" id="IPR043138">
    <property type="entry name" value="GGT_lsub"/>
</dbReference>
<dbReference type="PRINTS" id="PR01210">
    <property type="entry name" value="GGTRANSPTASE"/>
</dbReference>
<feature type="binding site" evidence="10">
    <location>
        <begin position="470"/>
        <end position="471"/>
    </location>
    <ligand>
        <name>L-glutamate</name>
        <dbReference type="ChEBI" id="CHEBI:29985"/>
    </ligand>
</feature>
<evidence type="ECO:0000256" key="4">
    <source>
        <dbReference type="ARBA" id="ARBA00022679"/>
    </source>
</evidence>
<evidence type="ECO:0000313" key="12">
    <source>
        <dbReference type="EMBL" id="NIR74350.1"/>
    </source>
</evidence>
<keyword evidence="7 11" id="KW-0012">Acyltransferase</keyword>
<feature type="binding site" evidence="10">
    <location>
        <position position="125"/>
    </location>
    <ligand>
        <name>L-glutamate</name>
        <dbReference type="ChEBI" id="CHEBI:29985"/>
    </ligand>
</feature>
<name>A0AAE4ZBC9_9BACT</name>
<keyword evidence="4 11" id="KW-0808">Transferase</keyword>
<evidence type="ECO:0000256" key="11">
    <source>
        <dbReference type="RuleBase" id="RU368036"/>
    </source>
</evidence>
<dbReference type="Pfam" id="PF01019">
    <property type="entry name" value="G_glu_transpept"/>
    <property type="match status" value="1"/>
</dbReference>
<comment type="subunit">
    <text evidence="11">This enzyme consists of two polypeptide chains, which are synthesized in precursor form from a single polypeptide.</text>
</comment>
<proteinExistence type="inferred from homology"/>
<organism evidence="12 13">
    <name type="scientific">Candidatus Kutchimonas denitrificans</name>
    <dbReference type="NCBI Taxonomy" id="3056748"/>
    <lineage>
        <taxon>Bacteria</taxon>
        <taxon>Pseudomonadati</taxon>
        <taxon>Gemmatimonadota</taxon>
        <taxon>Gemmatimonadia</taxon>
        <taxon>Candidatus Palauibacterales</taxon>
        <taxon>Candidatus Palauibacteraceae</taxon>
        <taxon>Candidatus Kutchimonas</taxon>
    </lineage>
</organism>
<dbReference type="GO" id="GO:0036374">
    <property type="term" value="F:glutathione hydrolase activity"/>
    <property type="evidence" value="ECO:0007669"/>
    <property type="project" value="UniProtKB-UniRule"/>
</dbReference>
<dbReference type="GO" id="GO:0006750">
    <property type="term" value="P:glutathione biosynthetic process"/>
    <property type="evidence" value="ECO:0007669"/>
    <property type="project" value="UniProtKB-KW"/>
</dbReference>
<comment type="PTM">
    <text evidence="11">Cleaved by autocatalysis into a large and a small subunit.</text>
</comment>
<dbReference type="InterPro" id="IPR043137">
    <property type="entry name" value="GGT_ssub_C"/>
</dbReference>
<evidence type="ECO:0000256" key="2">
    <source>
        <dbReference type="ARBA" id="ARBA00001089"/>
    </source>
</evidence>
<dbReference type="PANTHER" id="PTHR43199:SF1">
    <property type="entry name" value="GLUTATHIONE HYDROLASE PROENZYME"/>
    <property type="match status" value="1"/>
</dbReference>
<gene>
    <name evidence="12" type="primary">ggt</name>
    <name evidence="12" type="ORF">GWO12_04455</name>
</gene>
<comment type="similarity">
    <text evidence="3 11">Belongs to the gamma-glutamyltransferase family.</text>
</comment>
<reference evidence="12 13" key="1">
    <citation type="submission" date="2020-01" db="EMBL/GenBank/DDBJ databases">
        <title>Genomes assembled from Gulf of Kutch pelagic sediment metagenomes.</title>
        <authorList>
            <person name="Chandrashekar M."/>
            <person name="Mahajan M.S."/>
            <person name="Dave K.J."/>
            <person name="Vatsa P."/>
            <person name="Nathani N.M."/>
        </authorList>
    </citation>
    <scope>NUCLEOTIDE SEQUENCE [LARGE SCALE GENOMIC DNA]</scope>
    <source>
        <strain evidence="12">KS3-K002</strain>
    </source>
</reference>
<comment type="caution">
    <text evidence="12">The sequence shown here is derived from an EMBL/GenBank/DDBJ whole genome shotgun (WGS) entry which is preliminary data.</text>
</comment>
<dbReference type="Proteomes" id="UP000702544">
    <property type="component" value="Unassembled WGS sequence"/>
</dbReference>
<evidence type="ECO:0000256" key="10">
    <source>
        <dbReference type="PIRSR" id="PIRSR600101-2"/>
    </source>
</evidence>
<comment type="pathway">
    <text evidence="11">Sulfur metabolism; glutathione metabolism.</text>
</comment>
<evidence type="ECO:0000256" key="6">
    <source>
        <dbReference type="ARBA" id="ARBA00023145"/>
    </source>
</evidence>
<dbReference type="InterPro" id="IPR051792">
    <property type="entry name" value="GGT_bact"/>
</dbReference>
<keyword evidence="11" id="KW-0317">Glutathione biosynthesis</keyword>
<dbReference type="Gene3D" id="3.60.20.40">
    <property type="match status" value="1"/>
</dbReference>
<accession>A0AAE4ZBC9</accession>
<dbReference type="InterPro" id="IPR029055">
    <property type="entry name" value="Ntn_hydrolases_N"/>
</dbReference>
<dbReference type="InterPro" id="IPR000101">
    <property type="entry name" value="GGT_peptidase"/>
</dbReference>
<dbReference type="Gene3D" id="1.10.246.130">
    <property type="match status" value="1"/>
</dbReference>
<dbReference type="AlphaFoldDB" id="A0AAE4ZBC9"/>
<dbReference type="GO" id="GO:0103068">
    <property type="term" value="F:leukotriene C4 gamma-glutamyl transferase activity"/>
    <property type="evidence" value="ECO:0007669"/>
    <property type="project" value="UniProtKB-EC"/>
</dbReference>
<feature type="active site" description="Nucleophile" evidence="9">
    <location>
        <position position="399"/>
    </location>
</feature>
<dbReference type="SUPFAM" id="SSF56235">
    <property type="entry name" value="N-terminal nucleophile aminohydrolases (Ntn hydrolases)"/>
    <property type="match status" value="1"/>
</dbReference>
<comment type="catalytic activity">
    <reaction evidence="8 11">
        <text>an N-terminal (5-L-glutamyl)-[peptide] + an alpha-amino acid = 5-L-glutamyl amino acid + an N-terminal L-alpha-aminoacyl-[peptide]</text>
        <dbReference type="Rhea" id="RHEA:23904"/>
        <dbReference type="Rhea" id="RHEA-COMP:9780"/>
        <dbReference type="Rhea" id="RHEA-COMP:9795"/>
        <dbReference type="ChEBI" id="CHEBI:77644"/>
        <dbReference type="ChEBI" id="CHEBI:78597"/>
        <dbReference type="ChEBI" id="CHEBI:78599"/>
        <dbReference type="ChEBI" id="CHEBI:78608"/>
        <dbReference type="EC" id="2.3.2.2"/>
    </reaction>
</comment>
<dbReference type="EC" id="2.3.2.2" evidence="11"/>
<evidence type="ECO:0000256" key="1">
    <source>
        <dbReference type="ARBA" id="ARBA00001049"/>
    </source>
</evidence>
<dbReference type="EC" id="3.4.19.13" evidence="11"/>
<evidence type="ECO:0000256" key="8">
    <source>
        <dbReference type="ARBA" id="ARBA00047417"/>
    </source>
</evidence>
<comment type="catalytic activity">
    <reaction evidence="1 11">
        <text>an S-substituted glutathione + H2O = an S-substituted L-cysteinylglycine + L-glutamate</text>
        <dbReference type="Rhea" id="RHEA:59468"/>
        <dbReference type="ChEBI" id="CHEBI:15377"/>
        <dbReference type="ChEBI" id="CHEBI:29985"/>
        <dbReference type="ChEBI" id="CHEBI:90779"/>
        <dbReference type="ChEBI" id="CHEBI:143103"/>
        <dbReference type="EC" id="3.4.19.13"/>
    </reaction>
</comment>